<dbReference type="Proteomes" id="UP001155546">
    <property type="component" value="Unassembled WGS sequence"/>
</dbReference>
<organism evidence="15 16">
    <name type="scientific">Shewanella holmiensis</name>
    <dbReference type="NCBI Taxonomy" id="2952222"/>
    <lineage>
        <taxon>Bacteria</taxon>
        <taxon>Pseudomonadati</taxon>
        <taxon>Pseudomonadota</taxon>
        <taxon>Gammaproteobacteria</taxon>
        <taxon>Alteromonadales</taxon>
        <taxon>Shewanellaceae</taxon>
        <taxon>Shewanella</taxon>
    </lineage>
</organism>
<dbReference type="InterPro" id="IPR017824">
    <property type="entry name" value="Aminodeoxychorismate_lyase_IV"/>
</dbReference>
<dbReference type="RefSeq" id="WP_261297813.1">
    <property type="nucleotide sequence ID" value="NZ_JAMTCD010000006.1"/>
</dbReference>
<evidence type="ECO:0000256" key="4">
    <source>
        <dbReference type="ARBA" id="ARBA00022898"/>
    </source>
</evidence>
<evidence type="ECO:0000313" key="16">
    <source>
        <dbReference type="Proteomes" id="UP001155546"/>
    </source>
</evidence>
<dbReference type="PANTHER" id="PTHR42743">
    <property type="entry name" value="AMINO-ACID AMINOTRANSFERASE"/>
    <property type="match status" value="1"/>
</dbReference>
<dbReference type="InterPro" id="IPR043132">
    <property type="entry name" value="BCAT-like_C"/>
</dbReference>
<dbReference type="FunFam" id="3.20.10.10:FF:000002">
    <property type="entry name" value="D-alanine aminotransferase"/>
    <property type="match status" value="1"/>
</dbReference>
<evidence type="ECO:0000256" key="11">
    <source>
        <dbReference type="ARBA" id="ARBA00069174"/>
    </source>
</evidence>
<dbReference type="GO" id="GO:0030170">
    <property type="term" value="F:pyridoxal phosphate binding"/>
    <property type="evidence" value="ECO:0007669"/>
    <property type="project" value="InterPro"/>
</dbReference>
<comment type="cofactor">
    <cofactor evidence="1 14">
        <name>pyridoxal 5'-phosphate</name>
        <dbReference type="ChEBI" id="CHEBI:597326"/>
    </cofactor>
</comment>
<dbReference type="AlphaFoldDB" id="A0A9X3AUC9"/>
<keyword evidence="5" id="KW-0289">Folate biosynthesis</keyword>
<evidence type="ECO:0000256" key="7">
    <source>
        <dbReference type="ARBA" id="ARBA00035633"/>
    </source>
</evidence>
<evidence type="ECO:0000256" key="1">
    <source>
        <dbReference type="ARBA" id="ARBA00001933"/>
    </source>
</evidence>
<dbReference type="SUPFAM" id="SSF56752">
    <property type="entry name" value="D-aminoacid aminotransferase-like PLP-dependent enzymes"/>
    <property type="match status" value="1"/>
</dbReference>
<evidence type="ECO:0000256" key="14">
    <source>
        <dbReference type="RuleBase" id="RU004516"/>
    </source>
</evidence>
<dbReference type="PROSITE" id="PS00770">
    <property type="entry name" value="AA_TRANSFER_CLASS_4"/>
    <property type="match status" value="1"/>
</dbReference>
<dbReference type="Gene3D" id="3.30.470.10">
    <property type="match status" value="1"/>
</dbReference>
<dbReference type="CDD" id="cd01559">
    <property type="entry name" value="ADCL_like"/>
    <property type="match status" value="1"/>
</dbReference>
<dbReference type="InterPro" id="IPR043131">
    <property type="entry name" value="BCAT-like_N"/>
</dbReference>
<evidence type="ECO:0000256" key="6">
    <source>
        <dbReference type="ARBA" id="ARBA00023239"/>
    </source>
</evidence>
<evidence type="ECO:0000256" key="2">
    <source>
        <dbReference type="ARBA" id="ARBA00009320"/>
    </source>
</evidence>
<comment type="similarity">
    <text evidence="2 13">Belongs to the class-IV pyridoxal-phosphate-dependent aminotransferase family.</text>
</comment>
<evidence type="ECO:0000313" key="15">
    <source>
        <dbReference type="EMBL" id="MCT7941405.1"/>
    </source>
</evidence>
<dbReference type="InterPro" id="IPR036038">
    <property type="entry name" value="Aminotransferase-like"/>
</dbReference>
<dbReference type="NCBIfam" id="NF004761">
    <property type="entry name" value="PRK06092.1"/>
    <property type="match status" value="1"/>
</dbReference>
<gene>
    <name evidence="15" type="primary">pabC</name>
    <name evidence="15" type="ORF">NE535_06280</name>
</gene>
<dbReference type="NCBIfam" id="TIGR03461">
    <property type="entry name" value="pabC_Proteo"/>
    <property type="match status" value="1"/>
</dbReference>
<comment type="caution">
    <text evidence="15">The sequence shown here is derived from an EMBL/GenBank/DDBJ whole genome shotgun (WGS) entry which is preliminary data.</text>
</comment>
<dbReference type="Pfam" id="PF01063">
    <property type="entry name" value="Aminotran_4"/>
    <property type="match status" value="1"/>
</dbReference>
<dbReference type="PANTHER" id="PTHR42743:SF2">
    <property type="entry name" value="AMINODEOXYCHORISMATE LYASE"/>
    <property type="match status" value="1"/>
</dbReference>
<comment type="function">
    <text evidence="10">Involved in the biosynthesis of p-aminobenzoate (PABA), a precursor of tetrahydrofolate. Converts 4-amino-4-deoxychorismate into 4-aminobenzoate (PABA) and pyruvate.</text>
</comment>
<keyword evidence="16" id="KW-1185">Reference proteome</keyword>
<keyword evidence="6 15" id="KW-0456">Lyase</keyword>
<dbReference type="EMBL" id="JAMTCD010000006">
    <property type="protein sequence ID" value="MCT7941405.1"/>
    <property type="molecule type" value="Genomic_DNA"/>
</dbReference>
<dbReference type="GO" id="GO:0046656">
    <property type="term" value="P:folic acid biosynthetic process"/>
    <property type="evidence" value="ECO:0007669"/>
    <property type="project" value="UniProtKB-KW"/>
</dbReference>
<evidence type="ECO:0000256" key="12">
    <source>
        <dbReference type="NCBIfam" id="TIGR03461"/>
    </source>
</evidence>
<accession>A0A9X3AUC9</accession>
<evidence type="ECO:0000256" key="13">
    <source>
        <dbReference type="RuleBase" id="RU004106"/>
    </source>
</evidence>
<comment type="pathway">
    <text evidence="7">Cofactor biosynthesis; tetrahydrofolate biosynthesis; 4-aminobenzoate from chorismate: step 2/2.</text>
</comment>
<reference evidence="15" key="1">
    <citation type="journal article" date="2023" name="Int. J. Syst. Evol. Microbiol.">
        <title>&lt;i&gt;Shewanella septentrionalis&lt;/i&gt; sp. nov. and &lt;i&gt;Shewanella holmiensis&lt;/i&gt; sp. nov., isolated from Baltic Sea water and sediments.</title>
        <authorList>
            <person name="Martin-Rodriguez A.J."/>
            <person name="Thorell K."/>
            <person name="Joffre E."/>
            <person name="Jensie-Markopoulos S."/>
            <person name="Moore E.R.B."/>
            <person name="Sjoling A."/>
        </authorList>
    </citation>
    <scope>NUCLEOTIDE SEQUENCE</scope>
    <source>
        <strain evidence="15">SP1S2-7</strain>
    </source>
</reference>
<dbReference type="GO" id="GO:0008153">
    <property type="term" value="P:4-aminobenzoate biosynthetic process"/>
    <property type="evidence" value="ECO:0007669"/>
    <property type="project" value="UniProtKB-UniRule"/>
</dbReference>
<protein>
    <recommendedName>
        <fullName evidence="11 12">Aminodeoxychorismate lyase</fullName>
        <ecNumber evidence="8 12">4.1.3.38</ecNumber>
    </recommendedName>
</protein>
<evidence type="ECO:0000256" key="5">
    <source>
        <dbReference type="ARBA" id="ARBA00022909"/>
    </source>
</evidence>
<keyword evidence="4 14" id="KW-0663">Pyridoxal phosphate</keyword>
<evidence type="ECO:0000256" key="10">
    <source>
        <dbReference type="ARBA" id="ARBA00054027"/>
    </source>
</evidence>
<dbReference type="GO" id="GO:0008696">
    <property type="term" value="F:4-amino-4-deoxychorismate lyase activity"/>
    <property type="evidence" value="ECO:0007669"/>
    <property type="project" value="UniProtKB-UniRule"/>
</dbReference>
<evidence type="ECO:0000256" key="9">
    <source>
        <dbReference type="ARBA" id="ARBA00049529"/>
    </source>
</evidence>
<evidence type="ECO:0000256" key="3">
    <source>
        <dbReference type="ARBA" id="ARBA00011738"/>
    </source>
</evidence>
<dbReference type="InterPro" id="IPR018300">
    <property type="entry name" value="Aminotrans_IV_CS"/>
</dbReference>
<evidence type="ECO:0000256" key="8">
    <source>
        <dbReference type="ARBA" id="ARBA00035676"/>
    </source>
</evidence>
<dbReference type="EC" id="4.1.3.38" evidence="8 12"/>
<comment type="catalytic activity">
    <reaction evidence="9">
        <text>4-amino-4-deoxychorismate = 4-aminobenzoate + pyruvate + H(+)</text>
        <dbReference type="Rhea" id="RHEA:16201"/>
        <dbReference type="ChEBI" id="CHEBI:15361"/>
        <dbReference type="ChEBI" id="CHEBI:15378"/>
        <dbReference type="ChEBI" id="CHEBI:17836"/>
        <dbReference type="ChEBI" id="CHEBI:58406"/>
        <dbReference type="EC" id="4.1.3.38"/>
    </reaction>
</comment>
<comment type="subunit">
    <text evidence="3">Homodimer.</text>
</comment>
<proteinExistence type="inferred from homology"/>
<dbReference type="GO" id="GO:0005829">
    <property type="term" value="C:cytosol"/>
    <property type="evidence" value="ECO:0007669"/>
    <property type="project" value="TreeGrafter"/>
</dbReference>
<dbReference type="InterPro" id="IPR001544">
    <property type="entry name" value="Aminotrans_IV"/>
</dbReference>
<name>A0A9X3AUC9_9GAMM</name>
<sequence length="277" mass="30344">MTQVWVNQQSSANVSPFDRGLAYGDGVFATMRTYPKSAPQSGIMFLDLHLARLAQGCERLHINWTVSETLLAHLSELAEKNPNCCIKLLLTRGVGGRGYQAPVHANVTEITSVHEIPAHYQTWQHQGVALATSSITLAQQPLLAGMKHLNRLEQVLIKTQPLPEGFDDWLVYDTQANVIEASMANIFIVRAQQVFTPAINQAGVSGVMRQAVIEALLDIGVDVRIQSLSQADVADADSIMISNSLFGIIDVIKVDKTSYQPWLNTIAVAQKLQTTLS</sequence>
<dbReference type="InterPro" id="IPR050571">
    <property type="entry name" value="Class-IV_PLP-Dep_Aminotrnsfr"/>
</dbReference>
<dbReference type="Gene3D" id="3.20.10.10">
    <property type="entry name" value="D-amino Acid Aminotransferase, subunit A, domain 2"/>
    <property type="match status" value="1"/>
</dbReference>